<evidence type="ECO:0000313" key="3">
    <source>
        <dbReference type="Proteomes" id="UP000008837"/>
    </source>
</evidence>
<feature type="region of interest" description="Disordered" evidence="1">
    <location>
        <begin position="24"/>
        <end position="74"/>
    </location>
</feature>
<dbReference type="AlphaFoldDB" id="A8PYG6"/>
<reference evidence="2 3" key="1">
    <citation type="journal article" date="2007" name="Proc. Natl. Acad. Sci. U.S.A.">
        <title>Dandruff-associated Malassezia genomes reveal convergent and divergent virulence traits shared with plant and human fungal pathogens.</title>
        <authorList>
            <person name="Xu J."/>
            <person name="Saunders C.W."/>
            <person name="Hu P."/>
            <person name="Grant R.A."/>
            <person name="Boekhout T."/>
            <person name="Kuramae E.E."/>
            <person name="Kronstad J.W."/>
            <person name="Deangelis Y.M."/>
            <person name="Reeder N.L."/>
            <person name="Johnstone K.R."/>
            <person name="Leland M."/>
            <person name="Fieno A.M."/>
            <person name="Begley W.M."/>
            <person name="Sun Y."/>
            <person name="Lacey M.P."/>
            <person name="Chaudhary T."/>
            <person name="Keough T."/>
            <person name="Chu L."/>
            <person name="Sears R."/>
            <person name="Yuan B."/>
            <person name="Dawson T.L.Jr."/>
        </authorList>
    </citation>
    <scope>NUCLEOTIDE SEQUENCE [LARGE SCALE GENOMIC DNA]</scope>
    <source>
        <strain evidence="3">ATCC MYA-4612 / CBS 7966</strain>
    </source>
</reference>
<protein>
    <submittedName>
        <fullName evidence="2">Uncharacterized protein</fullName>
    </submittedName>
</protein>
<accession>A8PYG6</accession>
<dbReference type="STRING" id="425265.A8PYG6"/>
<dbReference type="GeneID" id="5855782"/>
<dbReference type="Proteomes" id="UP000008837">
    <property type="component" value="Unassembled WGS sequence"/>
</dbReference>
<evidence type="ECO:0000256" key="1">
    <source>
        <dbReference type="SAM" id="MobiDB-lite"/>
    </source>
</evidence>
<organism evidence="2 3">
    <name type="scientific">Malassezia globosa (strain ATCC MYA-4612 / CBS 7966)</name>
    <name type="common">Dandruff-associated fungus</name>
    <dbReference type="NCBI Taxonomy" id="425265"/>
    <lineage>
        <taxon>Eukaryota</taxon>
        <taxon>Fungi</taxon>
        <taxon>Dikarya</taxon>
        <taxon>Basidiomycota</taxon>
        <taxon>Ustilaginomycotina</taxon>
        <taxon>Malasseziomycetes</taxon>
        <taxon>Malasseziales</taxon>
        <taxon>Malasseziaceae</taxon>
        <taxon>Malassezia</taxon>
    </lineage>
</organism>
<proteinExistence type="predicted"/>
<dbReference type="InParanoid" id="A8PYG6"/>
<name>A8PYG6_MALGO</name>
<sequence length="319" mass="35953">MPTRRVDMEPLPPRRTRSAARLQAAIEALDTPVDDEDESEGEEDDGEEDDSLVGRRRRRRSKRAEAMAAKKQRTAVVERAQRILGPPSPVKPLVDDAPRMSLEAKVACLVELCDALSMSRAPHESPLHRLVQPVVEQASEDERAAKQHVQDINDQCDAEMRAHKKQAPSMASTQYGVWKARMHQLTHTHDCARFEARTRHYFAQRRACGRSGPLGRDDEGREYWHVLPACDPSDMEAPGAERGVHAPFSGHWSHVLLVREAANSDRWYATTSADQVAAILAYLGRRRRTDETLHMHLAGVQDYLAWLDLCQAGASRHQE</sequence>
<comment type="caution">
    <text evidence="2">The sequence shown here is derived from an EMBL/GenBank/DDBJ whole genome shotgun (WGS) entry which is preliminary data.</text>
</comment>
<dbReference type="VEuPathDB" id="FungiDB:MGL_1658"/>
<dbReference type="RefSeq" id="XP_001731475.1">
    <property type="nucleotide sequence ID" value="XM_001731423.1"/>
</dbReference>
<gene>
    <name evidence="2" type="ORF">MGL_1658</name>
</gene>
<feature type="compositionally biased region" description="Acidic residues" evidence="1">
    <location>
        <begin position="32"/>
        <end position="51"/>
    </location>
</feature>
<dbReference type="OrthoDB" id="298344at2759"/>
<dbReference type="KEGG" id="mgl:MGL_1658"/>
<evidence type="ECO:0000313" key="2">
    <source>
        <dbReference type="EMBL" id="EDP44261.1"/>
    </source>
</evidence>
<keyword evidence="3" id="KW-1185">Reference proteome</keyword>
<dbReference type="EMBL" id="AAYY01000004">
    <property type="protein sequence ID" value="EDP44261.1"/>
    <property type="molecule type" value="Genomic_DNA"/>
</dbReference>